<dbReference type="InterPro" id="IPR034744">
    <property type="entry name" value="RH2"/>
</dbReference>
<evidence type="ECO:0000256" key="9">
    <source>
        <dbReference type="SAM" id="MobiDB-lite"/>
    </source>
</evidence>
<feature type="region of interest" description="Disordered" evidence="9">
    <location>
        <begin position="486"/>
        <end position="530"/>
    </location>
</feature>
<keyword evidence="5" id="KW-0963">Cytoplasm</keyword>
<feature type="domain" description="RH1" evidence="11">
    <location>
        <begin position="26"/>
        <end position="114"/>
    </location>
</feature>
<dbReference type="STRING" id="2018661.A0A2A2L701"/>
<evidence type="ECO:0000259" key="11">
    <source>
        <dbReference type="PROSITE" id="PS51776"/>
    </source>
</evidence>
<feature type="region of interest" description="Disordered" evidence="9">
    <location>
        <begin position="262"/>
        <end position="346"/>
    </location>
</feature>
<organism evidence="13 14">
    <name type="scientific">Diploscapter pachys</name>
    <dbReference type="NCBI Taxonomy" id="2018661"/>
    <lineage>
        <taxon>Eukaryota</taxon>
        <taxon>Metazoa</taxon>
        <taxon>Ecdysozoa</taxon>
        <taxon>Nematoda</taxon>
        <taxon>Chromadorea</taxon>
        <taxon>Rhabditida</taxon>
        <taxon>Rhabditina</taxon>
        <taxon>Rhabditomorpha</taxon>
        <taxon>Rhabditoidea</taxon>
        <taxon>Rhabditidae</taxon>
        <taxon>Diploscapter</taxon>
    </lineage>
</organism>
<dbReference type="OrthoDB" id="10256043at2759"/>
<dbReference type="FunFam" id="1.20.5.1000:FF:000001">
    <property type="entry name" value="C-Jun-amino-terminal kinase-interacting protein 3 isoform X2"/>
    <property type="match status" value="1"/>
</dbReference>
<feature type="coiled-coil region" evidence="8">
    <location>
        <begin position="379"/>
        <end position="473"/>
    </location>
</feature>
<comment type="similarity">
    <text evidence="3">Belongs to the JIP scaffold family.</text>
</comment>
<dbReference type="GO" id="GO:0008432">
    <property type="term" value="F:JUN kinase binding"/>
    <property type="evidence" value="ECO:0007669"/>
    <property type="project" value="TreeGrafter"/>
</dbReference>
<gene>
    <name evidence="13" type="ORF">WR25_17322</name>
</gene>
<dbReference type="GO" id="GO:0005737">
    <property type="term" value="C:cytoplasm"/>
    <property type="evidence" value="ECO:0007669"/>
    <property type="project" value="UniProtKB-SubCell"/>
</dbReference>
<keyword evidence="6 8" id="KW-0175">Coiled coil</keyword>
<name>A0A2A2L701_9BILA</name>
<feature type="coiled-coil region" evidence="8">
    <location>
        <begin position="80"/>
        <end position="167"/>
    </location>
</feature>
<feature type="compositionally biased region" description="Polar residues" evidence="9">
    <location>
        <begin position="1"/>
        <end position="31"/>
    </location>
</feature>
<evidence type="ECO:0000256" key="1">
    <source>
        <dbReference type="ARBA" id="ARBA00004496"/>
    </source>
</evidence>
<feature type="compositionally biased region" description="Basic and acidic residues" evidence="9">
    <location>
        <begin position="826"/>
        <end position="837"/>
    </location>
</feature>
<proteinExistence type="inferred from homology"/>
<dbReference type="Proteomes" id="UP000218231">
    <property type="component" value="Unassembled WGS sequence"/>
</dbReference>
<dbReference type="GO" id="GO:0030159">
    <property type="term" value="F:signaling receptor complex adaptor activity"/>
    <property type="evidence" value="ECO:0007669"/>
    <property type="project" value="TreeGrafter"/>
</dbReference>
<dbReference type="Pfam" id="PF19056">
    <property type="entry name" value="WD40_2"/>
    <property type="match status" value="1"/>
</dbReference>
<evidence type="ECO:0000313" key="13">
    <source>
        <dbReference type="EMBL" id="PAV81908.1"/>
    </source>
</evidence>
<dbReference type="Gene3D" id="1.20.58.1770">
    <property type="match status" value="1"/>
</dbReference>
<comment type="subcellular location">
    <subcellularLocation>
        <location evidence="1">Cytoplasm</location>
    </subcellularLocation>
</comment>
<feature type="compositionally biased region" description="Basic and acidic residues" evidence="9">
    <location>
        <begin position="799"/>
        <end position="815"/>
    </location>
</feature>
<feature type="compositionally biased region" description="Basic and acidic residues" evidence="9">
    <location>
        <begin position="274"/>
        <end position="286"/>
    </location>
</feature>
<evidence type="ECO:0000256" key="3">
    <source>
        <dbReference type="ARBA" id="ARBA00009866"/>
    </source>
</evidence>
<sequence>MSTLTPINEMQNSETSSNTPSEIVYGSTGSPTGEEHRTMSDKVQSMASSIYKEFEQMIQKHGEEGVKTLMPLVVNVLESLDLAYLERDEQAAELEMLKEDNEQLATQYEREKQLRKQADQKYLEVEDNLMGEKRELENKIESLESIMRMLELKAKNATDHAQRMEERELDQKAEFDRLHERYNTLLRTHVDHMERTKYLMGTEKFEMMQNMPLPTTQIRTKMGMATSVDASAIRGVSDLISAHMSQSTTMDVNLANHISNEADWQDEFPSDVEPSPRDLPPKKEDTPIMSEPAAVSPKASDREDEDQQQEQGESSEPLGADLTGTDTSRGSRRTRTATDSSEELDALIDTDLGMGREVENLIKENTELLDMKNALNIVKNDLIARVDELSSENDILREEVRSLEMVRQKMAEQIVKAEEELRTIKMKLAEKETENEEEDVPMAQRKRFTRSEMQRVLIDRNMYKERLMELEESIKWTEMQRARKLQQQQPPPKRGGIWDFFSGLFGDSSPPSQPRRTKEGRRAGGGSNMTRSVEYLDPEMISERRAAERREQYKLVREHVKRDDSGRVEVYGWSLPADSQSSAMVPVPVCCRPLMDNQPSLKVWCATGVTLRGGKDKEGKYIIGQPVYFSSSAKKVSKSTKNGGKHELEDEISRARALDARESELTEWEGSSLIWVGSSNQGKSIVAIMDANNPNNVIETFDASDSHLLCIQGVPGVMENDPFMDEAEAKKYLSGGGKMKDVPEGFSEQPDLGACEWVELRKLDESDDGIPTYCSNDVKPSPKRVRDFSVSEAALEQGTADRKAGKAAKTEETKAAQKSSSARVVPLEKMKAKEGTGKDASTTSPPKVGRAALPPHIRDAMSKYDEVENKTSTALPTVWMGSQNQYIYIHSGITDWKQCILRIKMPDAVLSIVHYKSRVFAALANGAIAIFHRDNKGNWSDAGYHTIRVGKATSSVRSLCGVGSNIWAAYRNCVIVLDAESLQIVKVFSAHPRKDSQVRNMQWIGAGVWLSIRLDSTLRLYHAHTFEHLQDVDIEPFVAKMLGSSRLDFSFIRTTALLVSNRRLWIGTGTGVIISVPLSDVLEQKVDTSNLKKPSVPGGLVRVYSKTEKKEEKATEEAGQVKERTASLGSSNGAFIPYCNLTQAQLSFHGHKDSVKFFLAVPGAPKEGDSEAQLQRMLIISGGDGYIDFRIGEENELEGLESLSKERIRPRDMSHIIIWEIDAALPVVSPAQMGSLRVEHCKKAMEFFIKFANNSKAYLQYQELPNRVLDFQHTVTPPEQQGKGIAKILVEEGFKYAAENNYRIKPTCSYCVKFVEKMATEEQKKLSTTYQSSI</sequence>
<comment type="similarity">
    <text evidence="2">Belongs to the NATD1 family.</text>
</comment>
<dbReference type="GO" id="GO:0016192">
    <property type="term" value="P:vesicle-mediated transport"/>
    <property type="evidence" value="ECO:0007669"/>
    <property type="project" value="TreeGrafter"/>
</dbReference>
<feature type="domain" description="N-acetyltransferase" evidence="10">
    <location>
        <begin position="1239"/>
        <end position="1328"/>
    </location>
</feature>
<feature type="region of interest" description="Disordered" evidence="9">
    <location>
        <begin position="1"/>
        <end position="38"/>
    </location>
</feature>
<evidence type="ECO:0000256" key="5">
    <source>
        <dbReference type="ARBA" id="ARBA00022490"/>
    </source>
</evidence>
<evidence type="ECO:0000259" key="12">
    <source>
        <dbReference type="PROSITE" id="PS51777"/>
    </source>
</evidence>
<dbReference type="InterPro" id="IPR036322">
    <property type="entry name" value="WD40_repeat_dom_sf"/>
</dbReference>
<evidence type="ECO:0000259" key="10">
    <source>
        <dbReference type="PROSITE" id="PS51729"/>
    </source>
</evidence>
<evidence type="ECO:0000313" key="14">
    <source>
        <dbReference type="Proteomes" id="UP000218231"/>
    </source>
</evidence>
<comment type="caution">
    <text evidence="13">The sequence shown here is derived from an EMBL/GenBank/DDBJ whole genome shotgun (WGS) entry which is preliminary data.</text>
</comment>
<dbReference type="InterPro" id="IPR016181">
    <property type="entry name" value="Acyl_CoA_acyltransferase"/>
</dbReference>
<dbReference type="SUPFAM" id="SSF55729">
    <property type="entry name" value="Acyl-CoA N-acyltransferases (Nat)"/>
    <property type="match status" value="1"/>
</dbReference>
<evidence type="ECO:0000256" key="8">
    <source>
        <dbReference type="SAM" id="Coils"/>
    </source>
</evidence>
<dbReference type="Pfam" id="PF09744">
    <property type="entry name" value="RH1"/>
    <property type="match status" value="1"/>
</dbReference>
<dbReference type="PROSITE" id="PS51729">
    <property type="entry name" value="GNAT_YJDJ"/>
    <property type="match status" value="1"/>
</dbReference>
<reference evidence="13 14" key="1">
    <citation type="journal article" date="2017" name="Curr. Biol.">
        <title>Genome architecture and evolution of a unichromosomal asexual nematode.</title>
        <authorList>
            <person name="Fradin H."/>
            <person name="Zegar C."/>
            <person name="Gutwein M."/>
            <person name="Lucas J."/>
            <person name="Kovtun M."/>
            <person name="Corcoran D."/>
            <person name="Baugh L.R."/>
            <person name="Kiontke K."/>
            <person name="Gunsalus K."/>
            <person name="Fitch D.H."/>
            <person name="Piano F."/>
        </authorList>
    </citation>
    <scope>NUCLEOTIDE SEQUENCE [LARGE SCALE GENOMIC DNA]</scope>
    <source>
        <strain evidence="13">PF1309</strain>
    </source>
</reference>
<evidence type="ECO:0000256" key="7">
    <source>
        <dbReference type="ARBA" id="ARBA00031876"/>
    </source>
</evidence>
<dbReference type="PANTHER" id="PTHR13886:SF4">
    <property type="entry name" value="JNK-INTERACTING PROTEIN 3"/>
    <property type="match status" value="1"/>
</dbReference>
<dbReference type="Pfam" id="PF14542">
    <property type="entry name" value="Acetyltransf_CG"/>
    <property type="match status" value="1"/>
</dbReference>
<dbReference type="Gene3D" id="1.20.5.1000">
    <property type="entry name" value="arf6 gtpase in complex with a specific effector, jip4"/>
    <property type="match status" value="1"/>
</dbReference>
<evidence type="ECO:0000256" key="4">
    <source>
        <dbReference type="ARBA" id="ARBA00020243"/>
    </source>
</evidence>
<dbReference type="PANTHER" id="PTHR13886">
    <property type="entry name" value="JNK/SAPK-ASSOCIATED PROTEIN"/>
    <property type="match status" value="1"/>
</dbReference>
<keyword evidence="14" id="KW-1185">Reference proteome</keyword>
<dbReference type="GO" id="GO:0019894">
    <property type="term" value="F:kinesin binding"/>
    <property type="evidence" value="ECO:0007669"/>
    <property type="project" value="TreeGrafter"/>
</dbReference>
<dbReference type="InterPro" id="IPR034743">
    <property type="entry name" value="RH1"/>
</dbReference>
<dbReference type="InterPro" id="IPR032486">
    <property type="entry name" value="JIP_LZII"/>
</dbReference>
<evidence type="ECO:0000256" key="6">
    <source>
        <dbReference type="ARBA" id="ARBA00023054"/>
    </source>
</evidence>
<dbReference type="InterPro" id="IPR039911">
    <property type="entry name" value="JIP3/JIP4"/>
</dbReference>
<feature type="domain" description="RH2" evidence="12">
    <location>
        <begin position="445"/>
        <end position="519"/>
    </location>
</feature>
<dbReference type="PROSITE" id="PS51777">
    <property type="entry name" value="RH2"/>
    <property type="match status" value="1"/>
</dbReference>
<dbReference type="Pfam" id="PF16471">
    <property type="entry name" value="JIP_LZII"/>
    <property type="match status" value="1"/>
</dbReference>
<accession>A0A2A2L701</accession>
<dbReference type="PROSITE" id="PS51776">
    <property type="entry name" value="RH1"/>
    <property type="match status" value="1"/>
</dbReference>
<evidence type="ECO:0000256" key="2">
    <source>
        <dbReference type="ARBA" id="ARBA00006233"/>
    </source>
</evidence>
<dbReference type="SUPFAM" id="SSF50978">
    <property type="entry name" value="WD40 repeat-like"/>
    <property type="match status" value="1"/>
</dbReference>
<dbReference type="Gene3D" id="3.40.630.30">
    <property type="match status" value="1"/>
</dbReference>
<dbReference type="GO" id="GO:0005078">
    <property type="term" value="F:MAP-kinase scaffold activity"/>
    <property type="evidence" value="ECO:0007669"/>
    <property type="project" value="InterPro"/>
</dbReference>
<dbReference type="InterPro" id="IPR031165">
    <property type="entry name" value="GNAT_YJDJ"/>
</dbReference>
<protein>
    <recommendedName>
        <fullName evidence="4">Protein NATD1</fullName>
    </recommendedName>
    <alternativeName>
        <fullName evidence="7">N-acetyltransferase domain-containing protein 1</fullName>
    </alternativeName>
</protein>
<dbReference type="EMBL" id="LIAE01007106">
    <property type="protein sequence ID" value="PAV81908.1"/>
    <property type="molecule type" value="Genomic_DNA"/>
</dbReference>
<feature type="region of interest" description="Disordered" evidence="9">
    <location>
        <begin position="769"/>
        <end position="852"/>
    </location>
</feature>